<sequence>MFTVRSAVATFRLLKFHQIEKILACTPRFFTSDPTYVEPTATAYRAAMKQGIPLEDLPMRVNFRGKPYKPVSLEESLQYLSSPEYQELYRGKPVWFYHRRNYKGHFPPKYPRKSCTNVELLKQFLHPLSADILEPKVTGLCEAQHKALLLAIEMARDMGTIQMRLPFRLFDYTEYYCDKVSHEELRQLASNVVKASGSGGQLEPLDDIYQKAARSLANLPPTVSRLLQQSALIPHIEEVAAEPPTAEIERPKMPNRYQMEEAYRKLQLRRRRSKSILLDNNYVFFVFTFSTTVCRQFIAPQTRMRIVDNSQFSSIAPDQKKVTVKKGGLKAGSQEAQKKPNGDEIKDVKAFLQIGTSAASKRKPLVIRVYNHRNRGMTGDRVLLAVNGLKKKAWIVGCRMPAKTGWPRFESNNAVLIDDEGNPLGTRILVPIPAKLRSLQSTTNITKILSIATSFV</sequence>
<gene>
    <name evidence="12" type="ORF">HDID_LOCUS1623</name>
</gene>
<evidence type="ECO:0000256" key="6">
    <source>
        <dbReference type="ARBA" id="ARBA00022980"/>
    </source>
</evidence>
<dbReference type="InterPro" id="IPR036853">
    <property type="entry name" value="Ribosomal_uL14_sf"/>
</dbReference>
<organism evidence="14">
    <name type="scientific">Hymenolepis diminuta</name>
    <name type="common">Rat tapeworm</name>
    <dbReference type="NCBI Taxonomy" id="6216"/>
    <lineage>
        <taxon>Eukaryota</taxon>
        <taxon>Metazoa</taxon>
        <taxon>Spiralia</taxon>
        <taxon>Lophotrochozoa</taxon>
        <taxon>Platyhelminthes</taxon>
        <taxon>Cestoda</taxon>
        <taxon>Eucestoda</taxon>
        <taxon>Cyclophyllidea</taxon>
        <taxon>Hymenolepididae</taxon>
        <taxon>Hymenolepis</taxon>
    </lineage>
</organism>
<dbReference type="Pfam" id="PF00238">
    <property type="entry name" value="Ribosomal_L14"/>
    <property type="match status" value="1"/>
</dbReference>
<evidence type="ECO:0000256" key="1">
    <source>
        <dbReference type="ARBA" id="ARBA00004173"/>
    </source>
</evidence>
<dbReference type="CDD" id="cd00337">
    <property type="entry name" value="Ribosomal_uL14"/>
    <property type="match status" value="1"/>
</dbReference>
<evidence type="ECO:0000313" key="13">
    <source>
        <dbReference type="Proteomes" id="UP000274504"/>
    </source>
</evidence>
<dbReference type="SUPFAM" id="SSF46911">
    <property type="entry name" value="Ribosomal protein S18"/>
    <property type="match status" value="1"/>
</dbReference>
<evidence type="ECO:0000313" key="14">
    <source>
        <dbReference type="WBParaSite" id="HDID_0000162201-mRNA-1"/>
    </source>
</evidence>
<keyword evidence="8" id="KW-0687">Ribonucleoprotein</keyword>
<dbReference type="GO" id="GO:0005739">
    <property type="term" value="C:mitochondrion"/>
    <property type="evidence" value="ECO:0007669"/>
    <property type="project" value="UniProtKB-SubCell"/>
</dbReference>
<dbReference type="PANTHER" id="PTHR13329">
    <property type="entry name" value="MITOCHONDRIAL RIBOSOMAL PROTEIN S18B"/>
    <property type="match status" value="1"/>
</dbReference>
<dbReference type="HAMAP" id="MF_01367">
    <property type="entry name" value="Ribosomal_uL14"/>
    <property type="match status" value="1"/>
</dbReference>
<comment type="subcellular location">
    <subcellularLocation>
        <location evidence="1">Mitochondrion</location>
    </subcellularLocation>
</comment>
<evidence type="ECO:0000256" key="2">
    <source>
        <dbReference type="ARBA" id="ARBA00006136"/>
    </source>
</evidence>
<dbReference type="Gene3D" id="2.40.150.20">
    <property type="entry name" value="Ribosomal protein L14"/>
    <property type="match status" value="1"/>
</dbReference>
<comment type="similarity">
    <text evidence="3">Belongs to the universal ribosomal protein uL14 family.</text>
</comment>
<dbReference type="PANTHER" id="PTHR13329:SF2">
    <property type="entry name" value="SMALL RIBOSOMAL SUBUNIT PROTEIN MS40"/>
    <property type="match status" value="1"/>
</dbReference>
<keyword evidence="7" id="KW-0496">Mitochondrion</keyword>
<dbReference type="InterPro" id="IPR001648">
    <property type="entry name" value="Ribosomal_bS18"/>
</dbReference>
<keyword evidence="5" id="KW-0809">Transit peptide</keyword>
<dbReference type="InterPro" id="IPR036870">
    <property type="entry name" value="Ribosomal_bS18_sf"/>
</dbReference>
<dbReference type="GO" id="GO:1990904">
    <property type="term" value="C:ribonucleoprotein complex"/>
    <property type="evidence" value="ECO:0007669"/>
    <property type="project" value="UniProtKB-KW"/>
</dbReference>
<comment type="similarity">
    <text evidence="2">Belongs to the bacterial ribosomal protein bS18 family. Mitochondrion-specific ribosomal protein mS40 subfamily.</text>
</comment>
<dbReference type="GO" id="GO:0003735">
    <property type="term" value="F:structural constituent of ribosome"/>
    <property type="evidence" value="ECO:0007669"/>
    <property type="project" value="InterPro"/>
</dbReference>
<evidence type="ECO:0000256" key="8">
    <source>
        <dbReference type="ARBA" id="ARBA00023274"/>
    </source>
</evidence>
<protein>
    <recommendedName>
        <fullName evidence="10">Small ribosomal subunit protein mS40</fullName>
    </recommendedName>
    <alternativeName>
        <fullName evidence="9">28S ribosomal protein S18-2, mitochondrial</fullName>
    </alternativeName>
    <alternativeName>
        <fullName evidence="11">28S ribosomal protein S18b, mitochondrial</fullName>
    </alternativeName>
</protein>
<name>A0A0R3SB29_HYMDI</name>
<evidence type="ECO:0000256" key="9">
    <source>
        <dbReference type="ARBA" id="ARBA00032055"/>
    </source>
</evidence>
<evidence type="ECO:0000256" key="11">
    <source>
        <dbReference type="ARBA" id="ARBA00035515"/>
    </source>
</evidence>
<keyword evidence="4" id="KW-0597">Phosphoprotein</keyword>
<evidence type="ECO:0000313" key="12">
    <source>
        <dbReference type="EMBL" id="VDL19084.1"/>
    </source>
</evidence>
<evidence type="ECO:0000256" key="5">
    <source>
        <dbReference type="ARBA" id="ARBA00022946"/>
    </source>
</evidence>
<dbReference type="Pfam" id="PF01084">
    <property type="entry name" value="Ribosomal_S18"/>
    <property type="match status" value="1"/>
</dbReference>
<dbReference type="InterPro" id="IPR000218">
    <property type="entry name" value="Ribosomal_uL14"/>
</dbReference>
<dbReference type="OrthoDB" id="21463at2759"/>
<reference evidence="12 13" key="2">
    <citation type="submission" date="2018-11" db="EMBL/GenBank/DDBJ databases">
        <authorList>
            <consortium name="Pathogen Informatics"/>
        </authorList>
    </citation>
    <scope>NUCLEOTIDE SEQUENCE [LARGE SCALE GENOMIC DNA]</scope>
</reference>
<dbReference type="SMART" id="SM01374">
    <property type="entry name" value="Ribosomal_L14"/>
    <property type="match status" value="1"/>
</dbReference>
<evidence type="ECO:0000256" key="3">
    <source>
        <dbReference type="ARBA" id="ARBA00010745"/>
    </source>
</evidence>
<dbReference type="SUPFAM" id="SSF50193">
    <property type="entry name" value="Ribosomal protein L14"/>
    <property type="match status" value="1"/>
</dbReference>
<dbReference type="GO" id="GO:0032543">
    <property type="term" value="P:mitochondrial translation"/>
    <property type="evidence" value="ECO:0007669"/>
    <property type="project" value="InterPro"/>
</dbReference>
<dbReference type="GO" id="GO:0005840">
    <property type="term" value="C:ribosome"/>
    <property type="evidence" value="ECO:0007669"/>
    <property type="project" value="UniProtKB-KW"/>
</dbReference>
<evidence type="ECO:0000256" key="4">
    <source>
        <dbReference type="ARBA" id="ARBA00022553"/>
    </source>
</evidence>
<proteinExistence type="inferred from homology"/>
<dbReference type="WBParaSite" id="HDID_0000162201-mRNA-1">
    <property type="protein sequence ID" value="HDID_0000162201-mRNA-1"/>
    <property type="gene ID" value="HDID_0000162201"/>
</dbReference>
<dbReference type="STRING" id="6216.A0A0R3SB29"/>
<evidence type="ECO:0000256" key="7">
    <source>
        <dbReference type="ARBA" id="ARBA00023128"/>
    </source>
</evidence>
<dbReference type="InterPro" id="IPR040054">
    <property type="entry name" value="MRPS18B"/>
</dbReference>
<accession>A0A0R3SB29</accession>
<dbReference type="AlphaFoldDB" id="A0A0R3SB29"/>
<dbReference type="Gene3D" id="4.10.640.10">
    <property type="entry name" value="Ribosomal protein S18"/>
    <property type="match status" value="1"/>
</dbReference>
<dbReference type="EMBL" id="UYSG01000316">
    <property type="protein sequence ID" value="VDL19084.1"/>
    <property type="molecule type" value="Genomic_DNA"/>
</dbReference>
<dbReference type="Proteomes" id="UP000274504">
    <property type="component" value="Unassembled WGS sequence"/>
</dbReference>
<evidence type="ECO:0000256" key="10">
    <source>
        <dbReference type="ARBA" id="ARBA00035130"/>
    </source>
</evidence>
<keyword evidence="6" id="KW-0689">Ribosomal protein</keyword>
<reference evidence="14" key="1">
    <citation type="submission" date="2017-02" db="UniProtKB">
        <authorList>
            <consortium name="WormBaseParasite"/>
        </authorList>
    </citation>
    <scope>IDENTIFICATION</scope>
</reference>